<feature type="transmembrane region" description="Helical" evidence="6">
    <location>
        <begin position="366"/>
        <end position="388"/>
    </location>
</feature>
<dbReference type="STRING" id="209880.SAMN02910343_00129"/>
<feature type="transmembrane region" description="Helical" evidence="6">
    <location>
        <begin position="668"/>
        <end position="685"/>
    </location>
</feature>
<keyword evidence="5 6" id="KW-0472">Membrane</keyword>
<dbReference type="GO" id="GO:0016020">
    <property type="term" value="C:membrane"/>
    <property type="evidence" value="ECO:0007669"/>
    <property type="project" value="UniProtKB-SubCell"/>
</dbReference>
<dbReference type="InterPro" id="IPR004814">
    <property type="entry name" value="Oligopep_transpt"/>
</dbReference>
<gene>
    <name evidence="7" type="ORF">SAMN02910343_00129</name>
</gene>
<dbReference type="PANTHER" id="PTHR31645">
    <property type="entry name" value="OLIGOPEPTIDE TRANSPORTER YGL114W-RELATED"/>
    <property type="match status" value="1"/>
</dbReference>
<dbReference type="InterPro" id="IPR045035">
    <property type="entry name" value="YSL-like"/>
</dbReference>
<keyword evidence="2" id="KW-0813">Transport</keyword>
<dbReference type="InterPro" id="IPR004813">
    <property type="entry name" value="OPT"/>
</dbReference>
<feature type="transmembrane region" description="Helical" evidence="6">
    <location>
        <begin position="624"/>
        <end position="648"/>
    </location>
</feature>
<feature type="transmembrane region" description="Helical" evidence="6">
    <location>
        <begin position="537"/>
        <end position="557"/>
    </location>
</feature>
<feature type="transmembrane region" description="Helical" evidence="6">
    <location>
        <begin position="431"/>
        <end position="453"/>
    </location>
</feature>
<feature type="transmembrane region" description="Helical" evidence="6">
    <location>
        <begin position="88"/>
        <end position="106"/>
    </location>
</feature>
<dbReference type="GeneID" id="87755185"/>
<sequence length="700" mass="73855">MPDKKSSPDSQVKYPSLPELTLRGMLLGILITAIFTASNVYLGLKVGLTFSSSIPAAVISMAVLRFFKDSNVLENNMVQTQASAAGTLSAIIFILPGLLMLGYWQGFPFWETLLLCACGGSMGVLFTIPLRRAMVVNSDLPYPEGRAAAEILKVGSQMRKDKAEGKGKSGKSSGMKDIVGGTFVAALFSLLSNGFHVASSEVSHWVSLGRTSATQLPMGFSMALLGAGYLIGIASGIAIFVGTLLSWGVFVPYLTSVMTPEAGQAASEFAHSIWASKVRFIGAGCIGTAAVWTLITLIKPVIDGVKMSIAALRDNKTAEARALHHTDIDLDPKTTGIIFLVILVGLFVAFYSFVSGFNLPLSISLTYVFTGILVALLMGFFVAAACGYMAGLIGTSASPISGIGILGIIVSSLVVLGLSKTFEVFDMPGGAMFSTAFAIFITSVIVSIAAISNDNLQDLKTGQLVGATPWKQQVALIIGSVVGAFAIAPVLNLLYQAYGFTGALPRPGMDPTQALGAPQATLMTTIAEGIFSSTLDWNYIIFGIFVGIAAIITDRLLKHFSHGKLALPPLAIGMGIYLPPTLELPLVIGSVMGYIIHKKLAARAAVRSPGHEQEDIDECNHHGVLFASGLIVGESLMGVLIAMLIVLSVTSGGSENPLALVGPDFQPVADWIGALCFIGTIIYFIHHIFKTPFTPEDNDK</sequence>
<feature type="transmembrane region" description="Helical" evidence="6">
    <location>
        <begin position="218"/>
        <end position="251"/>
    </location>
</feature>
<evidence type="ECO:0000313" key="7">
    <source>
        <dbReference type="EMBL" id="SDA37565.1"/>
    </source>
</evidence>
<dbReference type="OrthoDB" id="9809340at2"/>
<dbReference type="Pfam" id="PF03169">
    <property type="entry name" value="OPT"/>
    <property type="match status" value="1"/>
</dbReference>
<organism evidence="7 8">
    <name type="scientific">Allisonella histaminiformans</name>
    <dbReference type="NCBI Taxonomy" id="209880"/>
    <lineage>
        <taxon>Bacteria</taxon>
        <taxon>Bacillati</taxon>
        <taxon>Bacillota</taxon>
        <taxon>Negativicutes</taxon>
        <taxon>Veillonellales</taxon>
        <taxon>Veillonellaceae</taxon>
        <taxon>Allisonella</taxon>
    </lineage>
</organism>
<feature type="transmembrane region" description="Helical" evidence="6">
    <location>
        <begin position="20"/>
        <end position="42"/>
    </location>
</feature>
<dbReference type="GO" id="GO:0035673">
    <property type="term" value="F:oligopeptide transmembrane transporter activity"/>
    <property type="evidence" value="ECO:0007669"/>
    <property type="project" value="InterPro"/>
</dbReference>
<proteinExistence type="predicted"/>
<dbReference type="EMBL" id="FMXA01000003">
    <property type="protein sequence ID" value="SDA37565.1"/>
    <property type="molecule type" value="Genomic_DNA"/>
</dbReference>
<feature type="transmembrane region" description="Helical" evidence="6">
    <location>
        <begin position="474"/>
        <end position="495"/>
    </location>
</feature>
<dbReference type="NCBIfam" id="TIGR00733">
    <property type="entry name" value="OPT family oligopeptide transporter"/>
    <property type="match status" value="1"/>
</dbReference>
<dbReference type="Proteomes" id="UP000199689">
    <property type="component" value="Unassembled WGS sequence"/>
</dbReference>
<keyword evidence="8" id="KW-1185">Reference proteome</keyword>
<reference evidence="7 8" key="1">
    <citation type="submission" date="2016-10" db="EMBL/GenBank/DDBJ databases">
        <authorList>
            <person name="de Groot N.N."/>
        </authorList>
    </citation>
    <scope>NUCLEOTIDE SEQUENCE [LARGE SCALE GENOMIC DNA]</scope>
    <source>
        <strain evidence="7 8">DSM 15230</strain>
    </source>
</reference>
<dbReference type="PANTHER" id="PTHR31645:SF0">
    <property type="entry name" value="OLIGOPEPTIDE TRANSPORTER YGL114W-RELATED"/>
    <property type="match status" value="1"/>
</dbReference>
<evidence type="ECO:0000256" key="2">
    <source>
        <dbReference type="ARBA" id="ARBA00022448"/>
    </source>
</evidence>
<comment type="subcellular location">
    <subcellularLocation>
        <location evidence="1">Membrane</location>
        <topology evidence="1">Multi-pass membrane protein</topology>
    </subcellularLocation>
</comment>
<feature type="transmembrane region" description="Helical" evidence="6">
    <location>
        <begin position="400"/>
        <end position="419"/>
    </location>
</feature>
<dbReference type="AlphaFoldDB" id="A0A1G5UXS9"/>
<dbReference type="NCBIfam" id="TIGR00728">
    <property type="entry name" value="OPT_sfam"/>
    <property type="match status" value="1"/>
</dbReference>
<evidence type="ECO:0000256" key="4">
    <source>
        <dbReference type="ARBA" id="ARBA00022989"/>
    </source>
</evidence>
<keyword evidence="4 6" id="KW-1133">Transmembrane helix</keyword>
<protein>
    <submittedName>
        <fullName evidence="7">Putative oligopeptide transporter, OPT family</fullName>
    </submittedName>
</protein>
<dbReference type="RefSeq" id="WP_091362762.1">
    <property type="nucleotide sequence ID" value="NZ_FMXA01000003.1"/>
</dbReference>
<evidence type="ECO:0000313" key="8">
    <source>
        <dbReference type="Proteomes" id="UP000199689"/>
    </source>
</evidence>
<accession>A0A1G5UXS9</accession>
<evidence type="ECO:0000256" key="6">
    <source>
        <dbReference type="SAM" id="Phobius"/>
    </source>
</evidence>
<feature type="transmembrane region" description="Helical" evidence="6">
    <location>
        <begin position="112"/>
        <end position="130"/>
    </location>
</feature>
<evidence type="ECO:0000256" key="5">
    <source>
        <dbReference type="ARBA" id="ARBA00023136"/>
    </source>
</evidence>
<feature type="transmembrane region" description="Helical" evidence="6">
    <location>
        <begin position="178"/>
        <end position="198"/>
    </location>
</feature>
<keyword evidence="3 6" id="KW-0812">Transmembrane</keyword>
<name>A0A1G5UXS9_9FIRM</name>
<evidence type="ECO:0000256" key="3">
    <source>
        <dbReference type="ARBA" id="ARBA00022692"/>
    </source>
</evidence>
<evidence type="ECO:0000256" key="1">
    <source>
        <dbReference type="ARBA" id="ARBA00004141"/>
    </source>
</evidence>
<feature type="transmembrane region" description="Helical" evidence="6">
    <location>
        <begin position="337"/>
        <end position="354"/>
    </location>
</feature>